<dbReference type="RefSeq" id="WP_188478267.1">
    <property type="nucleotide sequence ID" value="NZ_BMFJ01000001.1"/>
</dbReference>
<dbReference type="InterPro" id="IPR036390">
    <property type="entry name" value="WH_DNA-bd_sf"/>
</dbReference>
<dbReference type="Gene3D" id="1.10.10.10">
    <property type="entry name" value="Winged helix-like DNA-binding domain superfamily/Winged helix DNA-binding domain"/>
    <property type="match status" value="1"/>
</dbReference>
<accession>A0A917AAQ3</accession>
<sequence length="293" mass="32721">MLLDQLRLFLTILDRGSMAAAARDLGLSPATVSERLAALEAHYGARLLLRTTRSFSLTEEGRALADGAQHLLAEAEELDARIRLGTERIAGPIRLSAPSDLGRNRIARVLDDFQQDHPEVEIDLHLSDGYVDLMAQGYDLAVRYGDLQDSSLMVRRLADCARHVCAAPAYLDRHGMPEHPDDLARHNCLMMRFGPNTDRFWPFVIDSRQRRIAVRGNRTANDGEAVRAWCVAGHGIARKSEWDIAEELADGRLVRLLTDYETPPIGLQVVYPAGRGHIRRIRLLIDSLATEFA</sequence>
<dbReference type="GO" id="GO:0003700">
    <property type="term" value="F:DNA-binding transcription factor activity"/>
    <property type="evidence" value="ECO:0007669"/>
    <property type="project" value="InterPro"/>
</dbReference>
<dbReference type="Pfam" id="PF03466">
    <property type="entry name" value="LysR_substrate"/>
    <property type="match status" value="1"/>
</dbReference>
<evidence type="ECO:0000259" key="5">
    <source>
        <dbReference type="PROSITE" id="PS50931"/>
    </source>
</evidence>
<dbReference type="EMBL" id="BMFJ01000001">
    <property type="protein sequence ID" value="GGE38613.1"/>
    <property type="molecule type" value="Genomic_DNA"/>
</dbReference>
<dbReference type="CDD" id="cd08422">
    <property type="entry name" value="PBP2_CrgA_like"/>
    <property type="match status" value="1"/>
</dbReference>
<proteinExistence type="inferred from homology"/>
<dbReference type="InterPro" id="IPR000847">
    <property type="entry name" value="LysR_HTH_N"/>
</dbReference>
<keyword evidence="7" id="KW-1185">Reference proteome</keyword>
<dbReference type="SUPFAM" id="SSF53850">
    <property type="entry name" value="Periplasmic binding protein-like II"/>
    <property type="match status" value="1"/>
</dbReference>
<dbReference type="GO" id="GO:0003677">
    <property type="term" value="F:DNA binding"/>
    <property type="evidence" value="ECO:0007669"/>
    <property type="project" value="UniProtKB-KW"/>
</dbReference>
<dbReference type="SUPFAM" id="SSF46785">
    <property type="entry name" value="Winged helix' DNA-binding domain"/>
    <property type="match status" value="1"/>
</dbReference>
<dbReference type="InterPro" id="IPR005119">
    <property type="entry name" value="LysR_subst-bd"/>
</dbReference>
<comment type="caution">
    <text evidence="6">The sequence shown here is derived from an EMBL/GenBank/DDBJ whole genome shotgun (WGS) entry which is preliminary data.</text>
</comment>
<dbReference type="Proteomes" id="UP000612855">
    <property type="component" value="Unassembled WGS sequence"/>
</dbReference>
<feature type="domain" description="HTH lysR-type" evidence="5">
    <location>
        <begin position="1"/>
        <end position="58"/>
    </location>
</feature>
<evidence type="ECO:0000256" key="2">
    <source>
        <dbReference type="ARBA" id="ARBA00023015"/>
    </source>
</evidence>
<name>A0A917AAQ3_9RHOB</name>
<keyword evidence="2" id="KW-0805">Transcription regulation</keyword>
<evidence type="ECO:0000256" key="1">
    <source>
        <dbReference type="ARBA" id="ARBA00009437"/>
    </source>
</evidence>
<dbReference type="AlphaFoldDB" id="A0A917AAQ3"/>
<evidence type="ECO:0000256" key="4">
    <source>
        <dbReference type="ARBA" id="ARBA00023163"/>
    </source>
</evidence>
<dbReference type="FunFam" id="1.10.10.10:FF:000001">
    <property type="entry name" value="LysR family transcriptional regulator"/>
    <property type="match status" value="1"/>
</dbReference>
<reference evidence="7" key="1">
    <citation type="journal article" date="2019" name="Int. J. Syst. Evol. Microbiol.">
        <title>The Global Catalogue of Microorganisms (GCM) 10K type strain sequencing project: providing services to taxonomists for standard genome sequencing and annotation.</title>
        <authorList>
            <consortium name="The Broad Institute Genomics Platform"/>
            <consortium name="The Broad Institute Genome Sequencing Center for Infectious Disease"/>
            <person name="Wu L."/>
            <person name="Ma J."/>
        </authorList>
    </citation>
    <scope>NUCLEOTIDE SEQUENCE [LARGE SCALE GENOMIC DNA]</scope>
    <source>
        <strain evidence="7">CGMCC 1.12664</strain>
    </source>
</reference>
<evidence type="ECO:0000256" key="3">
    <source>
        <dbReference type="ARBA" id="ARBA00023125"/>
    </source>
</evidence>
<dbReference type="PANTHER" id="PTHR30537">
    <property type="entry name" value="HTH-TYPE TRANSCRIPTIONAL REGULATOR"/>
    <property type="match status" value="1"/>
</dbReference>
<protein>
    <submittedName>
        <fullName evidence="6">LysR family transcriptional regulator</fullName>
    </submittedName>
</protein>
<keyword evidence="4" id="KW-0804">Transcription</keyword>
<dbReference type="PANTHER" id="PTHR30537:SF5">
    <property type="entry name" value="HTH-TYPE TRANSCRIPTIONAL ACTIVATOR TTDR-RELATED"/>
    <property type="match status" value="1"/>
</dbReference>
<dbReference type="FunFam" id="3.40.190.290:FF:000001">
    <property type="entry name" value="Transcriptional regulator, LysR family"/>
    <property type="match status" value="1"/>
</dbReference>
<dbReference type="Gene3D" id="3.40.190.290">
    <property type="match status" value="1"/>
</dbReference>
<dbReference type="InterPro" id="IPR058163">
    <property type="entry name" value="LysR-type_TF_proteobact-type"/>
</dbReference>
<comment type="similarity">
    <text evidence="1">Belongs to the LysR transcriptional regulatory family.</text>
</comment>
<organism evidence="6 7">
    <name type="scientific">Primorskyibacter flagellatus</name>
    <dbReference type="NCBI Taxonomy" id="1387277"/>
    <lineage>
        <taxon>Bacteria</taxon>
        <taxon>Pseudomonadati</taxon>
        <taxon>Pseudomonadota</taxon>
        <taxon>Alphaproteobacteria</taxon>
        <taxon>Rhodobacterales</taxon>
        <taxon>Roseobacteraceae</taxon>
        <taxon>Primorskyibacter</taxon>
    </lineage>
</organism>
<evidence type="ECO:0000313" key="6">
    <source>
        <dbReference type="EMBL" id="GGE38613.1"/>
    </source>
</evidence>
<evidence type="ECO:0000313" key="7">
    <source>
        <dbReference type="Proteomes" id="UP000612855"/>
    </source>
</evidence>
<dbReference type="InterPro" id="IPR036388">
    <property type="entry name" value="WH-like_DNA-bd_sf"/>
</dbReference>
<gene>
    <name evidence="6" type="ORF">GCM10011360_28000</name>
</gene>
<dbReference type="PROSITE" id="PS50931">
    <property type="entry name" value="HTH_LYSR"/>
    <property type="match status" value="1"/>
</dbReference>
<dbReference type="Pfam" id="PF00126">
    <property type="entry name" value="HTH_1"/>
    <property type="match status" value="1"/>
</dbReference>
<keyword evidence="3" id="KW-0238">DNA-binding</keyword>